<reference evidence="2 3" key="1">
    <citation type="submission" date="2023-04" db="EMBL/GenBank/DDBJ databases">
        <title>Marinoamorphus aggregata gen. nov., sp. Nov., isolate from tissue of brittle star Ophioplocus japonicus.</title>
        <authorList>
            <person name="Kawano K."/>
            <person name="Sawayama S."/>
            <person name="Nakagawa S."/>
        </authorList>
    </citation>
    <scope>NUCLEOTIDE SEQUENCE [LARGE SCALE GENOMIC DNA]</scope>
    <source>
        <strain evidence="2 3">NKW23</strain>
    </source>
</reference>
<feature type="region of interest" description="Disordered" evidence="1">
    <location>
        <begin position="1"/>
        <end position="30"/>
    </location>
</feature>
<accession>A0ABQ6LTI7</accession>
<sequence>MRDKRQDGGLRLGQDALRNLDPPAPTLHGGAAHEAQVVEEGAQIPDVERRLGTLCPTSASARLAPASAAAVRMASNSAFGTRTKPCSERGGVMVISPGRGSADLRAPEHGVVRGEMAVGRPQESLRLDGVADRE</sequence>
<dbReference type="EMBL" id="BSYI01000064">
    <property type="protein sequence ID" value="GMG85399.1"/>
    <property type="molecule type" value="Genomic_DNA"/>
</dbReference>
<evidence type="ECO:0000256" key="1">
    <source>
        <dbReference type="SAM" id="MobiDB-lite"/>
    </source>
</evidence>
<keyword evidence="3" id="KW-1185">Reference proteome</keyword>
<dbReference type="Proteomes" id="UP001239909">
    <property type="component" value="Unassembled WGS sequence"/>
</dbReference>
<evidence type="ECO:0000313" key="3">
    <source>
        <dbReference type="Proteomes" id="UP001239909"/>
    </source>
</evidence>
<organism evidence="2 3">
    <name type="scientific">Paralimibaculum aggregatum</name>
    <dbReference type="NCBI Taxonomy" id="3036245"/>
    <lineage>
        <taxon>Bacteria</taxon>
        <taxon>Pseudomonadati</taxon>
        <taxon>Pseudomonadota</taxon>
        <taxon>Alphaproteobacteria</taxon>
        <taxon>Rhodobacterales</taxon>
        <taxon>Paracoccaceae</taxon>
        <taxon>Paralimibaculum</taxon>
    </lineage>
</organism>
<evidence type="ECO:0000313" key="2">
    <source>
        <dbReference type="EMBL" id="GMG85399.1"/>
    </source>
</evidence>
<name>A0ABQ6LTI7_9RHOB</name>
<gene>
    <name evidence="2" type="ORF">LNKW23_46190</name>
</gene>
<protein>
    <submittedName>
        <fullName evidence="2">Uncharacterized protein</fullName>
    </submittedName>
</protein>
<comment type="caution">
    <text evidence="2">The sequence shown here is derived from an EMBL/GenBank/DDBJ whole genome shotgun (WGS) entry which is preliminary data.</text>
</comment>
<proteinExistence type="predicted"/>